<dbReference type="InterPro" id="IPR011990">
    <property type="entry name" value="TPR-like_helical_dom_sf"/>
</dbReference>
<name>A0ABQ9FM45_TEGGR</name>
<dbReference type="PANTHER" id="PTHR10869">
    <property type="entry name" value="PROLYL 4-HYDROXYLASE ALPHA SUBUNIT"/>
    <property type="match status" value="1"/>
</dbReference>
<feature type="domain" description="Fe2OG dioxygenase" evidence="15">
    <location>
        <begin position="473"/>
        <end position="581"/>
    </location>
</feature>
<dbReference type="InterPro" id="IPR013547">
    <property type="entry name" value="P4H_N"/>
</dbReference>
<feature type="chain" id="PRO_5047481310" description="procollagen-proline 4-dioxygenase" evidence="14">
    <location>
        <begin position="21"/>
        <end position="596"/>
    </location>
</feature>
<evidence type="ECO:0000256" key="4">
    <source>
        <dbReference type="ARBA" id="ARBA00006511"/>
    </source>
</evidence>
<comment type="caution">
    <text evidence="16">The sequence shown here is derived from an EMBL/GenBank/DDBJ whole genome shotgun (WGS) entry which is preliminary data.</text>
</comment>
<evidence type="ECO:0000256" key="14">
    <source>
        <dbReference type="SAM" id="SignalP"/>
    </source>
</evidence>
<proteinExistence type="inferred from homology"/>
<dbReference type="InterPro" id="IPR059068">
    <property type="entry name" value="TPR_P4H"/>
</dbReference>
<dbReference type="PROSITE" id="PS51471">
    <property type="entry name" value="FE2OG_OXY"/>
    <property type="match status" value="1"/>
</dbReference>
<feature type="region of interest" description="Disordered" evidence="13">
    <location>
        <begin position="315"/>
        <end position="340"/>
    </location>
</feature>
<evidence type="ECO:0000256" key="9">
    <source>
        <dbReference type="ARBA" id="ARBA00022964"/>
    </source>
</evidence>
<dbReference type="InterPro" id="IPR045054">
    <property type="entry name" value="P4HA-like"/>
</dbReference>
<gene>
    <name evidence="16" type="ORF">KUTeg_003429</name>
</gene>
<comment type="cofactor">
    <cofactor evidence="1">
        <name>L-ascorbate</name>
        <dbReference type="ChEBI" id="CHEBI:38290"/>
    </cofactor>
</comment>
<comment type="subcellular location">
    <subcellularLocation>
        <location evidence="3">Endoplasmic reticulum lumen</location>
    </subcellularLocation>
</comment>
<keyword evidence="9" id="KW-0223">Dioxygenase</keyword>
<evidence type="ECO:0000256" key="8">
    <source>
        <dbReference type="ARBA" id="ARBA00022896"/>
    </source>
</evidence>
<evidence type="ECO:0000256" key="10">
    <source>
        <dbReference type="ARBA" id="ARBA00023002"/>
    </source>
</evidence>
<dbReference type="Proteomes" id="UP001217089">
    <property type="component" value="Unassembled WGS sequence"/>
</dbReference>
<reference evidence="16 17" key="1">
    <citation type="submission" date="2022-12" db="EMBL/GenBank/DDBJ databases">
        <title>Chromosome-level genome of Tegillarca granosa.</title>
        <authorList>
            <person name="Kim J."/>
        </authorList>
    </citation>
    <scope>NUCLEOTIDE SEQUENCE [LARGE SCALE GENOMIC DNA]</scope>
    <source>
        <strain evidence="16">Teg-2019</strain>
        <tissue evidence="16">Adductor muscle</tissue>
    </source>
</reference>
<accession>A0ABQ9FM45</accession>
<keyword evidence="17" id="KW-1185">Reference proteome</keyword>
<keyword evidence="7" id="KW-0256">Endoplasmic reticulum</keyword>
<dbReference type="SUPFAM" id="SSF48452">
    <property type="entry name" value="TPR-like"/>
    <property type="match status" value="1"/>
</dbReference>
<evidence type="ECO:0000256" key="2">
    <source>
        <dbReference type="ARBA" id="ARBA00002035"/>
    </source>
</evidence>
<evidence type="ECO:0000256" key="12">
    <source>
        <dbReference type="ARBA" id="ARBA00023180"/>
    </source>
</evidence>
<dbReference type="EC" id="1.14.11.2" evidence="5"/>
<dbReference type="SMART" id="SM00702">
    <property type="entry name" value="P4Hc"/>
    <property type="match status" value="1"/>
</dbReference>
<evidence type="ECO:0000256" key="13">
    <source>
        <dbReference type="SAM" id="MobiDB-lite"/>
    </source>
</evidence>
<keyword evidence="14" id="KW-0732">Signal</keyword>
<keyword evidence="8" id="KW-0847">Vitamin C</keyword>
<dbReference type="PANTHER" id="PTHR10869:SF244">
    <property type="entry name" value="PROLYL 4-HYDROXYLASE SUBUNIT ALPHA-2"/>
    <property type="match status" value="1"/>
</dbReference>
<keyword evidence="12" id="KW-0325">Glycoprotein</keyword>
<dbReference type="Gene3D" id="6.10.140.1460">
    <property type="match status" value="1"/>
</dbReference>
<comment type="similarity">
    <text evidence="4">Belongs to the P4HA family.</text>
</comment>
<dbReference type="InterPro" id="IPR006620">
    <property type="entry name" value="Pro_4_hyd_alph"/>
</dbReference>
<dbReference type="InterPro" id="IPR044862">
    <property type="entry name" value="Pro_4_hyd_alph_FE2OG_OXY"/>
</dbReference>
<feature type="compositionally biased region" description="Basic and acidic residues" evidence="13">
    <location>
        <begin position="322"/>
        <end position="340"/>
    </location>
</feature>
<evidence type="ECO:0000256" key="1">
    <source>
        <dbReference type="ARBA" id="ARBA00001961"/>
    </source>
</evidence>
<dbReference type="Gene3D" id="2.60.120.620">
    <property type="entry name" value="q2cbj1_9rhob like domain"/>
    <property type="match status" value="1"/>
</dbReference>
<evidence type="ECO:0000256" key="7">
    <source>
        <dbReference type="ARBA" id="ARBA00022824"/>
    </source>
</evidence>
<evidence type="ECO:0000256" key="3">
    <source>
        <dbReference type="ARBA" id="ARBA00004319"/>
    </source>
</evidence>
<keyword evidence="11" id="KW-0408">Iron</keyword>
<evidence type="ECO:0000256" key="5">
    <source>
        <dbReference type="ARBA" id="ARBA00012269"/>
    </source>
</evidence>
<evidence type="ECO:0000313" key="16">
    <source>
        <dbReference type="EMBL" id="KAJ8318338.1"/>
    </source>
</evidence>
<comment type="function">
    <text evidence="2">Catalyzes the post-translational formation of 4-hydroxyproline in -Xaa-Pro-Gly- sequences in collagens and other proteins.</text>
</comment>
<dbReference type="Pfam" id="PF13640">
    <property type="entry name" value="2OG-FeII_Oxy_3"/>
    <property type="match status" value="1"/>
</dbReference>
<evidence type="ECO:0000256" key="6">
    <source>
        <dbReference type="ARBA" id="ARBA00022723"/>
    </source>
</evidence>
<evidence type="ECO:0000259" key="15">
    <source>
        <dbReference type="PROSITE" id="PS51471"/>
    </source>
</evidence>
<protein>
    <recommendedName>
        <fullName evidence="5">procollagen-proline 4-dioxygenase</fullName>
        <ecNumber evidence="5">1.14.11.2</ecNumber>
    </recommendedName>
</protein>
<organism evidence="16 17">
    <name type="scientific">Tegillarca granosa</name>
    <name type="common">Malaysian cockle</name>
    <name type="synonym">Anadara granosa</name>
    <dbReference type="NCBI Taxonomy" id="220873"/>
    <lineage>
        <taxon>Eukaryota</taxon>
        <taxon>Metazoa</taxon>
        <taxon>Spiralia</taxon>
        <taxon>Lophotrochozoa</taxon>
        <taxon>Mollusca</taxon>
        <taxon>Bivalvia</taxon>
        <taxon>Autobranchia</taxon>
        <taxon>Pteriomorphia</taxon>
        <taxon>Arcoida</taxon>
        <taxon>Arcoidea</taxon>
        <taxon>Arcidae</taxon>
        <taxon>Tegillarca</taxon>
    </lineage>
</organism>
<dbReference type="InterPro" id="IPR005123">
    <property type="entry name" value="Oxoglu/Fe-dep_dioxygenase_dom"/>
</dbReference>
<feature type="signal peptide" evidence="14">
    <location>
        <begin position="1"/>
        <end position="20"/>
    </location>
</feature>
<dbReference type="EMBL" id="JARBDR010000214">
    <property type="protein sequence ID" value="KAJ8318338.1"/>
    <property type="molecule type" value="Genomic_DNA"/>
</dbReference>
<evidence type="ECO:0000313" key="17">
    <source>
        <dbReference type="Proteomes" id="UP001217089"/>
    </source>
</evidence>
<dbReference type="Gene3D" id="1.25.40.10">
    <property type="entry name" value="Tetratricopeptide repeat domain"/>
    <property type="match status" value="2"/>
</dbReference>
<keyword evidence="10" id="KW-0560">Oxidoreductase</keyword>
<keyword evidence="6" id="KW-0479">Metal-binding</keyword>
<dbReference type="Pfam" id="PF23558">
    <property type="entry name" value="TPR_P4H"/>
    <property type="match status" value="2"/>
</dbReference>
<dbReference type="Pfam" id="PF08336">
    <property type="entry name" value="P4Ha_N"/>
    <property type="match status" value="1"/>
</dbReference>
<evidence type="ECO:0000256" key="11">
    <source>
        <dbReference type="ARBA" id="ARBA00023004"/>
    </source>
</evidence>
<sequence>MKLLFSIITFACVANIFVKCELFTSIAHLQSALWAEYEIAEEIRSYVAAEEKRLEKLKSLADDFEKHSQEASSDPAVHIGNPVNAYLFMKRFTLDWDRYTADLLTESTSDNGVTFKEKINALKEELPTYEDLNGAVAALLRLQDTYKLDTDKLAHGDIRGIQSSELSAQDCFEVGRIAYNRNDYYHTTLWMEQTMGRLEEEKNKTVAKKDILDYLSFSHYKVAEDCFYIGRYAYLNNDFYHSILWLQTCAGRQKEQNKTSSTDRATVLDYLAYSMLMQGNVRHALSLTDELLTLVPNHERAKSNKGYYEKMIEEEEQKAKKRGDDGMEPEKKDKTIINNPKQDDYHQTEEFLTYEKLCRGENTRNHTKQYRLKCRYLRNHPILYLHPAKEETVHHNPDIFLYHDVVSDKEMEMIKSLATPKLDRATVHNPRTGKLENANYRISKSAWLKNSDDEVIQTINKKIGAITGLNMDTAEDLQIANYGIGGHYEPHFDFARKEEPDAFKSLGSGNRIATWLTYMTDVPAGGATVFTNIGVKLWPQKGTAAFWYNLYKNGDGIYDTRHAACPVLVGEKWVTNKWIHERGQEFKRPCSLKESE</sequence>